<keyword evidence="1" id="KW-0472">Membrane</keyword>
<dbReference type="EMBL" id="JAGEMK010000008">
    <property type="protein sequence ID" value="MBO1752799.1"/>
    <property type="molecule type" value="Genomic_DNA"/>
</dbReference>
<accession>A0A939RUL6</accession>
<dbReference type="PANTHER" id="PTHR34512:SF30">
    <property type="entry name" value="OUTER MEMBRANE PROTEIN ASSEMBLY FACTOR BAMB"/>
    <property type="match status" value="1"/>
</dbReference>
<evidence type="ECO:0000313" key="3">
    <source>
        <dbReference type="EMBL" id="MBO1752799.1"/>
    </source>
</evidence>
<dbReference type="InterPro" id="IPR011047">
    <property type="entry name" value="Quinoprotein_ADH-like_sf"/>
</dbReference>
<comment type="caution">
    <text evidence="3">The sequence shown here is derived from an EMBL/GenBank/DDBJ whole genome shotgun (WGS) entry which is preliminary data.</text>
</comment>
<dbReference type="SMART" id="SM00564">
    <property type="entry name" value="PQQ"/>
    <property type="match status" value="4"/>
</dbReference>
<organism evidence="3 4">
    <name type="scientific">Actinotalea soli</name>
    <dbReference type="NCBI Taxonomy" id="2819234"/>
    <lineage>
        <taxon>Bacteria</taxon>
        <taxon>Bacillati</taxon>
        <taxon>Actinomycetota</taxon>
        <taxon>Actinomycetes</taxon>
        <taxon>Micrococcales</taxon>
        <taxon>Cellulomonadaceae</taxon>
        <taxon>Actinotalea</taxon>
    </lineage>
</organism>
<dbReference type="Gene3D" id="2.130.10.10">
    <property type="entry name" value="YVTN repeat-like/Quinoprotein amine dehydrogenase"/>
    <property type="match status" value="2"/>
</dbReference>
<name>A0A939RUL6_9CELL</name>
<feature type="domain" description="Pyrrolo-quinoline quinone repeat" evidence="2">
    <location>
        <begin position="391"/>
        <end position="475"/>
    </location>
</feature>
<evidence type="ECO:0000313" key="4">
    <source>
        <dbReference type="Proteomes" id="UP000664209"/>
    </source>
</evidence>
<proteinExistence type="predicted"/>
<dbReference type="RefSeq" id="WP_208056492.1">
    <property type="nucleotide sequence ID" value="NZ_JAGEMK010000008.1"/>
</dbReference>
<dbReference type="Proteomes" id="UP000664209">
    <property type="component" value="Unassembled WGS sequence"/>
</dbReference>
<dbReference type="InterPro" id="IPR002372">
    <property type="entry name" value="PQQ_rpt_dom"/>
</dbReference>
<gene>
    <name evidence="3" type="ORF">J4G33_13380</name>
</gene>
<keyword evidence="4" id="KW-1185">Reference proteome</keyword>
<sequence length="478" mass="51335">MARGEDTVDVELVEERDGVEVPWVGAAEPDRAADPAARARRRRAGIVSGGLVLALVGGAFGWSGWQDRREVQRDEARVAALAEVPGAAPSLREPLEELWSTEVPATSLAGGLLITVDEAFGVLRTSAHDVATGELRWRREVARDPGDPEPRVDACEAAVQDDRALLCEVPSTGQTAPNTDAELGGDPRRLVVLDAEDGTVLHVRDLRSTTIGWRTLGDDVVVARRDDRDVLLERSALDGTVTWSTRVSDLLEEGATATNLRLAVSDGLVHVSGRAAAVLDADGTVLGRWRGREDRDDSLQVTTSSVGFTVVRGRGGTWADRAGGSLASLGGRPLDATVDDGEHPYLELLQHEGRVRAVDVRSGGVRWGTDAVDRALLRVGDLVVLDDADGLRALDLRTGERLWEREHAPGIFPLYPVVTDGVRLLVPSWDLTEGRSMVALDLGSGEEVWRAPQPSAARVVLVERTFVHAVGDSLRVLG</sequence>
<dbReference type="PANTHER" id="PTHR34512">
    <property type="entry name" value="CELL SURFACE PROTEIN"/>
    <property type="match status" value="1"/>
</dbReference>
<dbReference type="AlphaFoldDB" id="A0A939RUL6"/>
<feature type="domain" description="Pyrrolo-quinoline quinone repeat" evidence="2">
    <location>
        <begin position="126"/>
        <end position="286"/>
    </location>
</feature>
<dbReference type="InterPro" id="IPR015943">
    <property type="entry name" value="WD40/YVTN_repeat-like_dom_sf"/>
</dbReference>
<feature type="transmembrane region" description="Helical" evidence="1">
    <location>
        <begin position="44"/>
        <end position="65"/>
    </location>
</feature>
<protein>
    <submittedName>
        <fullName evidence="3">PQQ-binding-like beta-propeller repeat protein</fullName>
    </submittedName>
</protein>
<reference evidence="3" key="1">
    <citation type="submission" date="2021-03" db="EMBL/GenBank/DDBJ databases">
        <title>Actinotalea soli sp. nov., isolated from soil.</title>
        <authorList>
            <person name="Ping W."/>
            <person name="Zhang J."/>
        </authorList>
    </citation>
    <scope>NUCLEOTIDE SEQUENCE</scope>
    <source>
        <strain evidence="3">BY-33</strain>
    </source>
</reference>
<dbReference type="Pfam" id="PF13360">
    <property type="entry name" value="PQQ_2"/>
    <property type="match status" value="2"/>
</dbReference>
<keyword evidence="1" id="KW-1133">Transmembrane helix</keyword>
<evidence type="ECO:0000259" key="2">
    <source>
        <dbReference type="Pfam" id="PF13360"/>
    </source>
</evidence>
<dbReference type="InterPro" id="IPR018391">
    <property type="entry name" value="PQQ_b-propeller_rpt"/>
</dbReference>
<keyword evidence="1" id="KW-0812">Transmembrane</keyword>
<dbReference type="SUPFAM" id="SSF50998">
    <property type="entry name" value="Quinoprotein alcohol dehydrogenase-like"/>
    <property type="match status" value="1"/>
</dbReference>
<evidence type="ECO:0000256" key="1">
    <source>
        <dbReference type="SAM" id="Phobius"/>
    </source>
</evidence>